<gene>
    <name evidence="1" type="ORF">FJK96_18190</name>
</gene>
<protein>
    <submittedName>
        <fullName evidence="1">Uncharacterized protein</fullName>
    </submittedName>
</protein>
<name>A0AB73U593_MYCCH</name>
<dbReference type="EMBL" id="CP041150">
    <property type="protein sequence ID" value="QDF71892.1"/>
    <property type="molecule type" value="Genomic_DNA"/>
</dbReference>
<evidence type="ECO:0000313" key="2">
    <source>
        <dbReference type="Proteomes" id="UP000317728"/>
    </source>
</evidence>
<sequence length="111" mass="11740">MTAPKTVVGFVLARTQDDARLTAQAHGTTLMIGSTDHAIALTLNESAADEFAAEVAEAIATIKGNARVTYIGRASNGETLDTADREVAGQWAFDRAQSNVVVLDQHARKGE</sequence>
<organism evidence="1 2">
    <name type="scientific">Mycobacteroides chelonae</name>
    <name type="common">Mycobacterium chelonae</name>
    <dbReference type="NCBI Taxonomy" id="1774"/>
    <lineage>
        <taxon>Bacteria</taxon>
        <taxon>Bacillati</taxon>
        <taxon>Actinomycetota</taxon>
        <taxon>Actinomycetes</taxon>
        <taxon>Mycobacteriales</taxon>
        <taxon>Mycobacteriaceae</taxon>
        <taxon>Mycobacteroides</taxon>
    </lineage>
</organism>
<evidence type="ECO:0000313" key="1">
    <source>
        <dbReference type="EMBL" id="QDF71892.1"/>
    </source>
</evidence>
<dbReference type="RefSeq" id="WP_075908155.1">
    <property type="nucleotide sequence ID" value="NZ_CP041150.1"/>
</dbReference>
<dbReference type="Proteomes" id="UP000317728">
    <property type="component" value="Chromosome"/>
</dbReference>
<dbReference type="AlphaFoldDB" id="A0AB73U593"/>
<proteinExistence type="predicted"/>
<accession>A0AB73U593</accession>
<reference evidence="1 2" key="1">
    <citation type="submission" date="2019-06" db="EMBL/GenBank/DDBJ databases">
        <title>Whole geneome sequnce of Mycobacteroides chelonae M77 isolated from bovine milk from Meghalaya, India.</title>
        <authorList>
            <person name="Vise E."/>
            <person name="Das S."/>
            <person name="Garg A."/>
            <person name="Ghatak S."/>
            <person name="Shakuntala I."/>
            <person name="Milton A.A.P."/>
            <person name="Karam A."/>
            <person name="Sanjukta R."/>
            <person name="Puro K."/>
            <person name="Sen A."/>
        </authorList>
    </citation>
    <scope>NUCLEOTIDE SEQUENCE [LARGE SCALE GENOMIC DNA]</scope>
    <source>
        <strain evidence="1 2">M77</strain>
    </source>
</reference>